<name>A0A1W1CHX6_9ZZZZ</name>
<feature type="transmembrane region" description="Helical" evidence="1">
    <location>
        <begin position="89"/>
        <end position="109"/>
    </location>
</feature>
<accession>A0A1W1CHX6</accession>
<dbReference type="EMBL" id="FPHI01000026">
    <property type="protein sequence ID" value="SFV65303.1"/>
    <property type="molecule type" value="Genomic_DNA"/>
</dbReference>
<protein>
    <submittedName>
        <fullName evidence="2">Bll5565 protein</fullName>
    </submittedName>
</protein>
<evidence type="ECO:0000256" key="1">
    <source>
        <dbReference type="SAM" id="Phobius"/>
    </source>
</evidence>
<dbReference type="AlphaFoldDB" id="A0A1W1CHX6"/>
<keyword evidence="1" id="KW-0812">Transmembrane</keyword>
<sequence>MLTTIKNKFVSLLQLILVMIFIIFEELIWEGIAKPIYETIHSLKILQKIEVKLQHINAYVILVVFVMLLATVEAFGIYAGMLFVSGQMLLGLALYISKIPIAAFTFWLFRVTEEKLMQFTWFQWIYEKMMAGIAWLKSQQIYVETMVRLRHIKEQLKKSVKVFKAKYFAKESPFVRSVKRLYKTIKASLKK</sequence>
<feature type="transmembrane region" description="Helical" evidence="1">
    <location>
        <begin position="58"/>
        <end position="83"/>
    </location>
</feature>
<reference evidence="2" key="1">
    <citation type="submission" date="2016-10" db="EMBL/GenBank/DDBJ databases">
        <authorList>
            <person name="de Groot N.N."/>
        </authorList>
    </citation>
    <scope>NUCLEOTIDE SEQUENCE</scope>
</reference>
<organism evidence="2">
    <name type="scientific">hydrothermal vent metagenome</name>
    <dbReference type="NCBI Taxonomy" id="652676"/>
    <lineage>
        <taxon>unclassified sequences</taxon>
        <taxon>metagenomes</taxon>
        <taxon>ecological metagenomes</taxon>
    </lineage>
</organism>
<feature type="transmembrane region" description="Helical" evidence="1">
    <location>
        <begin position="12"/>
        <end position="37"/>
    </location>
</feature>
<keyword evidence="1" id="KW-0472">Membrane</keyword>
<evidence type="ECO:0000313" key="2">
    <source>
        <dbReference type="EMBL" id="SFV65303.1"/>
    </source>
</evidence>
<gene>
    <name evidence="2" type="ORF">MNB_SV-3-102</name>
</gene>
<keyword evidence="1" id="KW-1133">Transmembrane helix</keyword>
<proteinExistence type="predicted"/>